<dbReference type="PRINTS" id="PR00722">
    <property type="entry name" value="CHYMOTRYPSIN"/>
</dbReference>
<evidence type="ECO:0000256" key="7">
    <source>
        <dbReference type="ARBA" id="ARBA00022801"/>
    </source>
</evidence>
<dbReference type="InterPro" id="IPR001254">
    <property type="entry name" value="Trypsin_dom"/>
</dbReference>
<evidence type="ECO:0000256" key="2">
    <source>
        <dbReference type="ARBA" id="ARBA00003042"/>
    </source>
</evidence>
<accession>A0AAE1FI41</accession>
<dbReference type="CDD" id="cd00190">
    <property type="entry name" value="Tryp_SPc"/>
    <property type="match status" value="1"/>
</dbReference>
<dbReference type="EMBL" id="JAWQEG010002140">
    <property type="protein sequence ID" value="KAK3874069.1"/>
    <property type="molecule type" value="Genomic_DNA"/>
</dbReference>
<evidence type="ECO:0000256" key="6">
    <source>
        <dbReference type="ARBA" id="ARBA00022729"/>
    </source>
</evidence>
<comment type="catalytic activity">
    <reaction evidence="1">
        <text>Preferential cleavage: Arg-|-Xaa, Lys-|-Xaa.</text>
        <dbReference type="EC" id="3.4.21.10"/>
    </reaction>
</comment>
<evidence type="ECO:0000259" key="15">
    <source>
        <dbReference type="PROSITE" id="PS50240"/>
    </source>
</evidence>
<dbReference type="InterPro" id="IPR001314">
    <property type="entry name" value="Peptidase_S1A"/>
</dbReference>
<feature type="chain" id="PRO_5042114734" description="Acrosin" evidence="14">
    <location>
        <begin position="24"/>
        <end position="320"/>
    </location>
</feature>
<dbReference type="SMART" id="SM00020">
    <property type="entry name" value="Tryp_SPc"/>
    <property type="match status" value="1"/>
</dbReference>
<name>A0AAE1FI41_PETCI</name>
<proteinExistence type="inferred from homology"/>
<evidence type="ECO:0000256" key="3">
    <source>
        <dbReference type="ARBA" id="ARBA00012050"/>
    </source>
</evidence>
<feature type="domain" description="Peptidase S1" evidence="15">
    <location>
        <begin position="59"/>
        <end position="320"/>
    </location>
</feature>
<keyword evidence="5" id="KW-0645">Protease</keyword>
<keyword evidence="11" id="KW-0325">Glycoprotein</keyword>
<evidence type="ECO:0000256" key="14">
    <source>
        <dbReference type="SAM" id="SignalP"/>
    </source>
</evidence>
<dbReference type="AlphaFoldDB" id="A0AAE1FI41"/>
<dbReference type="GO" id="GO:0004252">
    <property type="term" value="F:serine-type endopeptidase activity"/>
    <property type="evidence" value="ECO:0007669"/>
    <property type="project" value="UniProtKB-EC"/>
</dbReference>
<evidence type="ECO:0000256" key="12">
    <source>
        <dbReference type="ARBA" id="ARBA00024195"/>
    </source>
</evidence>
<evidence type="ECO:0000256" key="5">
    <source>
        <dbReference type="ARBA" id="ARBA00022670"/>
    </source>
</evidence>
<keyword evidence="10" id="KW-1015">Disulfide bond</keyword>
<dbReference type="FunFam" id="2.40.10.10:FF:000002">
    <property type="entry name" value="Transmembrane protease serine"/>
    <property type="match status" value="1"/>
</dbReference>
<evidence type="ECO:0000256" key="1">
    <source>
        <dbReference type="ARBA" id="ARBA00001656"/>
    </source>
</evidence>
<dbReference type="Proteomes" id="UP001286313">
    <property type="component" value="Unassembled WGS sequence"/>
</dbReference>
<keyword evidence="9" id="KW-0865">Zymogen</keyword>
<evidence type="ECO:0000256" key="10">
    <source>
        <dbReference type="ARBA" id="ARBA00023157"/>
    </source>
</evidence>
<evidence type="ECO:0000256" key="11">
    <source>
        <dbReference type="ARBA" id="ARBA00023180"/>
    </source>
</evidence>
<evidence type="ECO:0000313" key="17">
    <source>
        <dbReference type="Proteomes" id="UP001286313"/>
    </source>
</evidence>
<dbReference type="GO" id="GO:0006508">
    <property type="term" value="P:proteolysis"/>
    <property type="evidence" value="ECO:0007669"/>
    <property type="project" value="UniProtKB-KW"/>
</dbReference>
<keyword evidence="17" id="KW-1185">Reference proteome</keyword>
<keyword evidence="6 14" id="KW-0732">Signal</keyword>
<dbReference type="InterPro" id="IPR009003">
    <property type="entry name" value="Peptidase_S1_PA"/>
</dbReference>
<keyword evidence="7" id="KW-0378">Hydrolase</keyword>
<gene>
    <name evidence="16" type="ORF">Pcinc_020966</name>
</gene>
<evidence type="ECO:0000256" key="13">
    <source>
        <dbReference type="ARBA" id="ARBA00025832"/>
    </source>
</evidence>
<dbReference type="Pfam" id="PF00089">
    <property type="entry name" value="Trypsin"/>
    <property type="match status" value="2"/>
</dbReference>
<dbReference type="PROSITE" id="PS50240">
    <property type="entry name" value="TRYPSIN_DOM"/>
    <property type="match status" value="1"/>
</dbReference>
<evidence type="ECO:0000256" key="8">
    <source>
        <dbReference type="ARBA" id="ARBA00022825"/>
    </source>
</evidence>
<dbReference type="PANTHER" id="PTHR24264:SF54">
    <property type="entry name" value="PEPTIDASE S1 DOMAIN-CONTAINING PROTEIN"/>
    <property type="match status" value="1"/>
</dbReference>
<dbReference type="FunFam" id="2.40.10.10:FF:000060">
    <property type="entry name" value="Acrosin"/>
    <property type="match status" value="1"/>
</dbReference>
<comment type="similarity">
    <text evidence="12">Belongs to the peptidase S1 family. CLIP subfamily.</text>
</comment>
<protein>
    <recommendedName>
        <fullName evidence="4">Acrosin</fullName>
        <ecNumber evidence="3">3.4.21.10</ecNumber>
    </recommendedName>
</protein>
<keyword evidence="8" id="KW-0720">Serine protease</keyword>
<feature type="signal peptide" evidence="14">
    <location>
        <begin position="1"/>
        <end position="23"/>
    </location>
</feature>
<dbReference type="InterPro" id="IPR043504">
    <property type="entry name" value="Peptidase_S1_PA_chymotrypsin"/>
</dbReference>
<comment type="caution">
    <text evidence="16">The sequence shown here is derived from an EMBL/GenBank/DDBJ whole genome shotgun (WGS) entry which is preliminary data.</text>
</comment>
<dbReference type="PANTHER" id="PTHR24264">
    <property type="entry name" value="TRYPSIN-RELATED"/>
    <property type="match status" value="1"/>
</dbReference>
<evidence type="ECO:0000313" key="16">
    <source>
        <dbReference type="EMBL" id="KAK3874069.1"/>
    </source>
</evidence>
<dbReference type="InterPro" id="IPR050127">
    <property type="entry name" value="Serine_Proteases_S1"/>
</dbReference>
<dbReference type="GO" id="GO:0005615">
    <property type="term" value="C:extracellular space"/>
    <property type="evidence" value="ECO:0007669"/>
    <property type="project" value="TreeGrafter"/>
</dbReference>
<comment type="subunit">
    <text evidence="13">Heavy chain (catalytic) and a light chain linked by two disulfide bonds. Forms a heterodimer with SERPINA5.</text>
</comment>
<evidence type="ECO:0000256" key="4">
    <source>
        <dbReference type="ARBA" id="ARBA00017161"/>
    </source>
</evidence>
<organism evidence="16 17">
    <name type="scientific">Petrolisthes cinctipes</name>
    <name type="common">Flat porcelain crab</name>
    <dbReference type="NCBI Taxonomy" id="88211"/>
    <lineage>
        <taxon>Eukaryota</taxon>
        <taxon>Metazoa</taxon>
        <taxon>Ecdysozoa</taxon>
        <taxon>Arthropoda</taxon>
        <taxon>Crustacea</taxon>
        <taxon>Multicrustacea</taxon>
        <taxon>Malacostraca</taxon>
        <taxon>Eumalacostraca</taxon>
        <taxon>Eucarida</taxon>
        <taxon>Decapoda</taxon>
        <taxon>Pleocyemata</taxon>
        <taxon>Anomura</taxon>
        <taxon>Galatheoidea</taxon>
        <taxon>Porcellanidae</taxon>
        <taxon>Petrolisthes</taxon>
    </lineage>
</organism>
<dbReference type="SUPFAM" id="SSF50494">
    <property type="entry name" value="Trypsin-like serine proteases"/>
    <property type="match status" value="1"/>
</dbReference>
<comment type="function">
    <text evidence="2">Acrosin is the major protease of mammalian spermatozoa. It is a serine protease of trypsin-like cleavage specificity, it is synthesized in a zymogen form, proacrosin and stored in the acrosome.</text>
</comment>
<evidence type="ECO:0000256" key="9">
    <source>
        <dbReference type="ARBA" id="ARBA00023145"/>
    </source>
</evidence>
<dbReference type="EC" id="3.4.21.10" evidence="3"/>
<reference evidence="16" key="1">
    <citation type="submission" date="2023-10" db="EMBL/GenBank/DDBJ databases">
        <title>Genome assemblies of two species of porcelain crab, Petrolisthes cinctipes and Petrolisthes manimaculis (Anomura: Porcellanidae).</title>
        <authorList>
            <person name="Angst P."/>
        </authorList>
    </citation>
    <scope>NUCLEOTIDE SEQUENCE</scope>
    <source>
        <strain evidence="16">PB745_01</strain>
        <tissue evidence="16">Gill</tissue>
    </source>
</reference>
<dbReference type="Gene3D" id="2.40.10.10">
    <property type="entry name" value="Trypsin-like serine proteases"/>
    <property type="match status" value="1"/>
</dbReference>
<sequence>MDDFLTTAVRTLFPGLLVLCVAATTGRRESHGVDSIVVPCVKPKTICDPHYTSPFRGKIIGGEVADPGSTPWLVSLQDTQFKQPVHFCGATLLNIVWVLTSANCVTGYSYPYETLQVVLGEYDMEEVEGWERMRAVSVIVIHPDYDPFSHANDMALIKIHSPVLYNERIRPMNLPPYRNDDDFHPNPTNHYNCWNHDFDLDNVDEQSLDDVWHVITGWGRTAEASDMSSVVMKATVPLLSQDECAAAYPSIPFTQSMICAGNLTYGGLDPCQGDWGGPLVSSGGYIRGVSSWGVGCGRPGLPAIYTDVAKYNNWICDIIH</sequence>